<gene>
    <name evidence="6" type="ORF">SAMN05216257_11027</name>
</gene>
<accession>A0A1G9H2V2</accession>
<dbReference type="CDD" id="cd13539">
    <property type="entry name" value="PBP2_AvModA"/>
    <property type="match status" value="1"/>
</dbReference>
<evidence type="ECO:0000256" key="1">
    <source>
        <dbReference type="ARBA" id="ARBA00009175"/>
    </source>
</evidence>
<evidence type="ECO:0000313" key="7">
    <source>
        <dbReference type="Proteomes" id="UP000199328"/>
    </source>
</evidence>
<reference evidence="7" key="1">
    <citation type="submission" date="2016-10" db="EMBL/GenBank/DDBJ databases">
        <authorList>
            <person name="Varghese N."/>
            <person name="Submissions S."/>
        </authorList>
    </citation>
    <scope>NUCLEOTIDE SEQUENCE [LARGE SCALE GENOMIC DNA]</scope>
    <source>
        <strain evidence="7">CGMCC 1.10789</strain>
    </source>
</reference>
<dbReference type="Pfam" id="PF13531">
    <property type="entry name" value="SBP_bac_11"/>
    <property type="match status" value="1"/>
</dbReference>
<keyword evidence="4" id="KW-0500">Molybdenum</keyword>
<keyword evidence="3 5" id="KW-0732">Signal</keyword>
<dbReference type="OrthoDB" id="9785015at2"/>
<feature type="binding site" evidence="4">
    <location>
        <position position="53"/>
    </location>
    <ligand>
        <name>molybdate</name>
        <dbReference type="ChEBI" id="CHEBI:36264"/>
    </ligand>
</feature>
<evidence type="ECO:0000256" key="2">
    <source>
        <dbReference type="ARBA" id="ARBA00022723"/>
    </source>
</evidence>
<dbReference type="InterPro" id="IPR050682">
    <property type="entry name" value="ModA/WtpA"/>
</dbReference>
<name>A0A1G9H2V2_9RHOB</name>
<dbReference type="GO" id="GO:0015689">
    <property type="term" value="P:molybdate ion transport"/>
    <property type="evidence" value="ECO:0007669"/>
    <property type="project" value="InterPro"/>
</dbReference>
<dbReference type="EMBL" id="FNFV01000010">
    <property type="protein sequence ID" value="SDL07209.1"/>
    <property type="molecule type" value="Genomic_DNA"/>
</dbReference>
<evidence type="ECO:0000256" key="5">
    <source>
        <dbReference type="SAM" id="SignalP"/>
    </source>
</evidence>
<dbReference type="GO" id="GO:0030973">
    <property type="term" value="F:molybdate ion binding"/>
    <property type="evidence" value="ECO:0007669"/>
    <property type="project" value="InterPro"/>
</dbReference>
<dbReference type="SUPFAM" id="SSF53850">
    <property type="entry name" value="Periplasmic binding protein-like II"/>
    <property type="match status" value="1"/>
</dbReference>
<evidence type="ECO:0000313" key="6">
    <source>
        <dbReference type="EMBL" id="SDL07209.1"/>
    </source>
</evidence>
<sequence>MVMVAGAVLAPAAANAARATVAVAANFLATAEDLAARFEAATGHELVLIHGATGALYAKIRAGAPYDLFLAADAERPRRLEAEGLLAPGGRRAYALGRLALAGRGVDAGSDWRALLADAGRRLAIANPETAPYGVAAREVLIALRGPERWSEGVIFGESVGQALAFVVTGNAPLGLVSLAQALEVAGRLGHVPIPPELHAPILQEAALTLRGGRNPAARAFFDFLQSGEARAIIAAAGYGLPVPTEAMREPTEDAEAGR</sequence>
<dbReference type="GO" id="GO:0046872">
    <property type="term" value="F:metal ion binding"/>
    <property type="evidence" value="ECO:0007669"/>
    <property type="project" value="UniProtKB-KW"/>
</dbReference>
<feature type="binding site" evidence="4">
    <location>
        <position position="160"/>
    </location>
    <ligand>
        <name>molybdate</name>
        <dbReference type="ChEBI" id="CHEBI:36264"/>
    </ligand>
</feature>
<dbReference type="InterPro" id="IPR044084">
    <property type="entry name" value="AvModA-like_subst-bd"/>
</dbReference>
<proteinExistence type="inferred from homology"/>
<evidence type="ECO:0000256" key="4">
    <source>
        <dbReference type="PIRSR" id="PIRSR004846-1"/>
    </source>
</evidence>
<dbReference type="NCBIfam" id="TIGR01256">
    <property type="entry name" value="modA"/>
    <property type="match status" value="1"/>
</dbReference>
<keyword evidence="7" id="KW-1185">Reference proteome</keyword>
<dbReference type="PIRSF" id="PIRSF004846">
    <property type="entry name" value="ModA"/>
    <property type="match status" value="1"/>
</dbReference>
<feature type="chain" id="PRO_5011501226" evidence="5">
    <location>
        <begin position="25"/>
        <end position="259"/>
    </location>
</feature>
<evidence type="ECO:0000256" key="3">
    <source>
        <dbReference type="ARBA" id="ARBA00022729"/>
    </source>
</evidence>
<dbReference type="InterPro" id="IPR005950">
    <property type="entry name" value="ModA"/>
</dbReference>
<dbReference type="Gene3D" id="3.40.190.10">
    <property type="entry name" value="Periplasmic binding protein-like II"/>
    <property type="match status" value="2"/>
</dbReference>
<dbReference type="STRING" id="990712.SAMN05216257_11027"/>
<feature type="signal peptide" evidence="5">
    <location>
        <begin position="1"/>
        <end position="24"/>
    </location>
</feature>
<dbReference type="Proteomes" id="UP000199328">
    <property type="component" value="Unassembled WGS sequence"/>
</dbReference>
<dbReference type="PANTHER" id="PTHR30632:SF14">
    <property type="entry name" value="TUNGSTATE_MOLYBDATE_CHROMATE-BINDING PROTEIN MODA"/>
    <property type="match status" value="1"/>
</dbReference>
<keyword evidence="2 4" id="KW-0479">Metal-binding</keyword>
<dbReference type="PANTHER" id="PTHR30632">
    <property type="entry name" value="MOLYBDATE-BINDING PERIPLASMIC PROTEIN"/>
    <property type="match status" value="1"/>
</dbReference>
<comment type="similarity">
    <text evidence="1">Belongs to the bacterial solute-binding protein ModA family.</text>
</comment>
<dbReference type="AlphaFoldDB" id="A0A1G9H2V2"/>
<protein>
    <submittedName>
        <fullName evidence="6">Molybdate transport system substrate-binding protein</fullName>
    </submittedName>
</protein>
<organism evidence="6 7">
    <name type="scientific">Meinhardsimonia xiamenensis</name>
    <dbReference type="NCBI Taxonomy" id="990712"/>
    <lineage>
        <taxon>Bacteria</taxon>
        <taxon>Pseudomonadati</taxon>
        <taxon>Pseudomonadota</taxon>
        <taxon>Alphaproteobacteria</taxon>
        <taxon>Rhodobacterales</taxon>
        <taxon>Paracoccaceae</taxon>
        <taxon>Meinhardsimonia</taxon>
    </lineage>
</organism>